<proteinExistence type="predicted"/>
<dbReference type="Pfam" id="PF13924">
    <property type="entry name" value="Lipocalin_5"/>
    <property type="match status" value="1"/>
</dbReference>
<reference evidence="2" key="1">
    <citation type="submission" date="2022-12" db="EMBL/GenBank/DDBJ databases">
        <authorList>
            <person name="Petersen C."/>
        </authorList>
    </citation>
    <scope>NUCLEOTIDE SEQUENCE</scope>
    <source>
        <strain evidence="2">IBT 35673</strain>
    </source>
</reference>
<name>A0A9W9Q8A2_PENBR</name>
<dbReference type="InterPro" id="IPR024311">
    <property type="entry name" value="Lipocalin-like"/>
</dbReference>
<organism evidence="2 3">
    <name type="scientific">Penicillium brevicompactum</name>
    <dbReference type="NCBI Taxonomy" id="5074"/>
    <lineage>
        <taxon>Eukaryota</taxon>
        <taxon>Fungi</taxon>
        <taxon>Dikarya</taxon>
        <taxon>Ascomycota</taxon>
        <taxon>Pezizomycotina</taxon>
        <taxon>Eurotiomycetes</taxon>
        <taxon>Eurotiomycetidae</taxon>
        <taxon>Eurotiales</taxon>
        <taxon>Aspergillaceae</taxon>
        <taxon>Penicillium</taxon>
    </lineage>
</organism>
<accession>A0A9W9Q8A2</accession>
<dbReference type="EMBL" id="JAPZBQ010000005">
    <property type="protein sequence ID" value="KAJ5329052.1"/>
    <property type="molecule type" value="Genomic_DNA"/>
</dbReference>
<gene>
    <name evidence="2" type="ORF">N7452_009442</name>
</gene>
<evidence type="ECO:0000259" key="1">
    <source>
        <dbReference type="Pfam" id="PF13924"/>
    </source>
</evidence>
<feature type="domain" description="Lipocalin-like" evidence="1">
    <location>
        <begin position="101"/>
        <end position="232"/>
    </location>
</feature>
<sequence>MGTTIVGDKTLELLRTRLLDAVRKEAAALVAENFGSASDIDRNFKSLFQAELGPHEIANPGQTTLHDNQGGNYDMIPHTPISCLNPKIADNLTKSFHDNLVGVWTVLEYSMLDKSNRNEKIHPWGPILDGQIIFSQNGYVNALVTIPGQAPFGGDVPWTSGAAELAESAKRSCSYSGKFFVERTPIGPTLVYDLEICNYPVFRGQKFRVFLDFVKKDNQQFLVTTLASNDSERQKQEVFRKM</sequence>
<protein>
    <recommendedName>
        <fullName evidence="1">Lipocalin-like domain-containing protein</fullName>
    </recommendedName>
</protein>
<evidence type="ECO:0000313" key="2">
    <source>
        <dbReference type="EMBL" id="KAJ5329052.1"/>
    </source>
</evidence>
<reference evidence="2" key="2">
    <citation type="journal article" date="2023" name="IMA Fungus">
        <title>Comparative genomic study of the Penicillium genus elucidates a diverse pangenome and 15 lateral gene transfer events.</title>
        <authorList>
            <person name="Petersen C."/>
            <person name="Sorensen T."/>
            <person name="Nielsen M.R."/>
            <person name="Sondergaard T.E."/>
            <person name="Sorensen J.L."/>
            <person name="Fitzpatrick D.A."/>
            <person name="Frisvad J.C."/>
            <person name="Nielsen K.L."/>
        </authorList>
    </citation>
    <scope>NUCLEOTIDE SEQUENCE</scope>
    <source>
        <strain evidence="2">IBT 35673</strain>
    </source>
</reference>
<evidence type="ECO:0000313" key="3">
    <source>
        <dbReference type="Proteomes" id="UP001147695"/>
    </source>
</evidence>
<dbReference type="Proteomes" id="UP001147695">
    <property type="component" value="Unassembled WGS sequence"/>
</dbReference>
<dbReference type="AlphaFoldDB" id="A0A9W9Q8A2"/>
<comment type="caution">
    <text evidence="2">The sequence shown here is derived from an EMBL/GenBank/DDBJ whole genome shotgun (WGS) entry which is preliminary data.</text>
</comment>